<dbReference type="GO" id="GO:0006508">
    <property type="term" value="P:proteolysis"/>
    <property type="evidence" value="ECO:0007669"/>
    <property type="project" value="UniProtKB-KW"/>
</dbReference>
<dbReference type="PANTHER" id="PTHR11705:SF91">
    <property type="entry name" value="FI01817P-RELATED"/>
    <property type="match status" value="1"/>
</dbReference>
<dbReference type="PANTHER" id="PTHR11705">
    <property type="entry name" value="PROTEASE FAMILY M14 CARBOXYPEPTIDASE A,B"/>
    <property type="match status" value="1"/>
</dbReference>
<evidence type="ECO:0000256" key="6">
    <source>
        <dbReference type="ARBA" id="ARBA00022729"/>
    </source>
</evidence>
<sequence length="398" mass="45724">MKMYNSMLLTLCSDEFTLCSRGVSQSSWVRFSVEAIIFHSSYELNQFFPLIESAGQHPHGRDKRWIIQLFQRGFQVPDNFASYYQIYKWMMAKEKEFPSIMKVESIGKTYERMEQYIAKIGEPGVDKPIIWIDSGIHGREWISVTTGVNIIDKLLNGYKTKDPQVLELLKNFDWYILPVANPDGYIFTHYRGGRLWRKTRTNYGNGMYGADPNRNWDYKWCETGSSRLPNMSSYCGLKPWSEKCVENMKNTLLSIKSRLRVYLTIHSYGQFLFVPYAWSANSYPQDYRQLLSAGQAAAAAMRKSSGAIYQVWQSSRLYIISDIVMAHVLDEASGSSMDWVKATLGTKYVFGLELRPASAENNLGFIVSRNQIKPVAQEVWEGLKVMAENAKTNDVVFG</sequence>
<evidence type="ECO:0000256" key="8">
    <source>
        <dbReference type="ARBA" id="ARBA00022833"/>
    </source>
</evidence>
<evidence type="ECO:0000313" key="13">
    <source>
        <dbReference type="Proteomes" id="UP000593567"/>
    </source>
</evidence>
<keyword evidence="7" id="KW-0378">Hydrolase</keyword>
<dbReference type="Gene3D" id="3.40.630.10">
    <property type="entry name" value="Zn peptidases"/>
    <property type="match status" value="1"/>
</dbReference>
<dbReference type="SMART" id="SM00631">
    <property type="entry name" value="Zn_pept"/>
    <property type="match status" value="1"/>
</dbReference>
<dbReference type="EMBL" id="VXIV02002658">
    <property type="protein sequence ID" value="KAF6023848.1"/>
    <property type="molecule type" value="Genomic_DNA"/>
</dbReference>
<feature type="active site" description="Proton donor/acceptor" evidence="10">
    <location>
        <position position="353"/>
    </location>
</feature>
<evidence type="ECO:0000256" key="5">
    <source>
        <dbReference type="ARBA" id="ARBA00022723"/>
    </source>
</evidence>
<dbReference type="SUPFAM" id="SSF53187">
    <property type="entry name" value="Zn-dependent exopeptidases"/>
    <property type="match status" value="1"/>
</dbReference>
<dbReference type="AlphaFoldDB" id="A0A7J7JEP8"/>
<keyword evidence="4" id="KW-0645">Protease</keyword>
<evidence type="ECO:0000256" key="4">
    <source>
        <dbReference type="ARBA" id="ARBA00022670"/>
    </source>
</evidence>
<reference evidence="12" key="1">
    <citation type="submission" date="2020-06" db="EMBL/GenBank/DDBJ databases">
        <title>Draft genome of Bugula neritina, a colonial animal packing powerful symbionts and potential medicines.</title>
        <authorList>
            <person name="Rayko M."/>
        </authorList>
    </citation>
    <scope>NUCLEOTIDE SEQUENCE [LARGE SCALE GENOMIC DNA]</scope>
    <source>
        <strain evidence="12">Kwan_BN1</strain>
    </source>
</reference>
<dbReference type="OrthoDB" id="3626597at2759"/>
<comment type="similarity">
    <text evidence="2 10">Belongs to the peptidase M14 family.</text>
</comment>
<dbReference type="PROSITE" id="PS52035">
    <property type="entry name" value="PEPTIDASE_M14"/>
    <property type="match status" value="1"/>
</dbReference>
<evidence type="ECO:0000256" key="9">
    <source>
        <dbReference type="ARBA" id="ARBA00023049"/>
    </source>
</evidence>
<protein>
    <submittedName>
        <fullName evidence="12">CPB2</fullName>
    </submittedName>
</protein>
<organism evidence="12 13">
    <name type="scientific">Bugula neritina</name>
    <name type="common">Brown bryozoan</name>
    <name type="synonym">Sertularia neritina</name>
    <dbReference type="NCBI Taxonomy" id="10212"/>
    <lineage>
        <taxon>Eukaryota</taxon>
        <taxon>Metazoa</taxon>
        <taxon>Spiralia</taxon>
        <taxon>Lophotrochozoa</taxon>
        <taxon>Bryozoa</taxon>
        <taxon>Gymnolaemata</taxon>
        <taxon>Cheilostomatida</taxon>
        <taxon>Flustrina</taxon>
        <taxon>Buguloidea</taxon>
        <taxon>Bugulidae</taxon>
        <taxon>Bugula</taxon>
    </lineage>
</organism>
<evidence type="ECO:0000256" key="2">
    <source>
        <dbReference type="ARBA" id="ARBA00005988"/>
    </source>
</evidence>
<dbReference type="GO" id="GO:0005615">
    <property type="term" value="C:extracellular space"/>
    <property type="evidence" value="ECO:0007669"/>
    <property type="project" value="TreeGrafter"/>
</dbReference>
<proteinExistence type="inferred from homology"/>
<dbReference type="Pfam" id="PF00246">
    <property type="entry name" value="Peptidase_M14"/>
    <property type="match status" value="1"/>
</dbReference>
<dbReference type="Proteomes" id="UP000593567">
    <property type="component" value="Unassembled WGS sequence"/>
</dbReference>
<dbReference type="FunFam" id="3.40.630.10:FF:000084">
    <property type="entry name" value="Carboxypeptidase B2"/>
    <property type="match status" value="1"/>
</dbReference>
<feature type="domain" description="Peptidase M14" evidence="11">
    <location>
        <begin position="79"/>
        <end position="390"/>
    </location>
</feature>
<keyword evidence="13" id="KW-1185">Reference proteome</keyword>
<comment type="cofactor">
    <cofactor evidence="1">
        <name>Zn(2+)</name>
        <dbReference type="ChEBI" id="CHEBI:29105"/>
    </cofactor>
</comment>
<comment type="caution">
    <text evidence="12">The sequence shown here is derived from an EMBL/GenBank/DDBJ whole genome shotgun (WGS) entry which is preliminary data.</text>
</comment>
<dbReference type="InterPro" id="IPR057246">
    <property type="entry name" value="CARBOXYPEPT_ZN_1"/>
</dbReference>
<keyword evidence="8" id="KW-0862">Zinc</keyword>
<gene>
    <name evidence="12" type="ORF">EB796_017842</name>
</gene>
<evidence type="ECO:0000259" key="11">
    <source>
        <dbReference type="PROSITE" id="PS52035"/>
    </source>
</evidence>
<keyword evidence="6" id="KW-0732">Signal</keyword>
<keyword evidence="5" id="KW-0479">Metal-binding</keyword>
<evidence type="ECO:0000256" key="10">
    <source>
        <dbReference type="PROSITE-ProRule" id="PRU01379"/>
    </source>
</evidence>
<dbReference type="PROSITE" id="PS00132">
    <property type="entry name" value="CARBOXYPEPT_ZN_1"/>
    <property type="match status" value="1"/>
</dbReference>
<evidence type="ECO:0000256" key="7">
    <source>
        <dbReference type="ARBA" id="ARBA00022801"/>
    </source>
</evidence>
<dbReference type="PRINTS" id="PR00765">
    <property type="entry name" value="CRBOXYPTASEA"/>
</dbReference>
<keyword evidence="9" id="KW-0482">Metalloprotease</keyword>
<keyword evidence="3" id="KW-0121">Carboxypeptidase</keyword>
<name>A0A7J7JEP8_BUGNE</name>
<dbReference type="InterPro" id="IPR000834">
    <property type="entry name" value="Peptidase_M14"/>
</dbReference>
<evidence type="ECO:0000256" key="3">
    <source>
        <dbReference type="ARBA" id="ARBA00022645"/>
    </source>
</evidence>
<evidence type="ECO:0000256" key="1">
    <source>
        <dbReference type="ARBA" id="ARBA00001947"/>
    </source>
</evidence>
<dbReference type="GO" id="GO:0004181">
    <property type="term" value="F:metallocarboxypeptidase activity"/>
    <property type="evidence" value="ECO:0007669"/>
    <property type="project" value="InterPro"/>
</dbReference>
<evidence type="ECO:0000313" key="12">
    <source>
        <dbReference type="EMBL" id="KAF6023848.1"/>
    </source>
</evidence>
<accession>A0A7J7JEP8</accession>
<dbReference type="GO" id="GO:0008270">
    <property type="term" value="F:zinc ion binding"/>
    <property type="evidence" value="ECO:0007669"/>
    <property type="project" value="InterPro"/>
</dbReference>